<evidence type="ECO:0000259" key="7">
    <source>
        <dbReference type="Pfam" id="PF00155"/>
    </source>
</evidence>
<evidence type="ECO:0000256" key="5">
    <source>
        <dbReference type="ARBA" id="ARBA00022898"/>
    </source>
</evidence>
<evidence type="ECO:0000256" key="3">
    <source>
        <dbReference type="ARBA" id="ARBA00022576"/>
    </source>
</evidence>
<proteinExistence type="inferred from homology"/>
<reference evidence="8 9" key="1">
    <citation type="submission" date="2018-01" db="EMBL/GenBank/DDBJ databases">
        <title>Draft genome sequence of Sphaerisporangium sp. 7K107.</title>
        <authorList>
            <person name="Sahin N."/>
            <person name="Saygin H."/>
            <person name="Ay H."/>
        </authorList>
    </citation>
    <scope>NUCLEOTIDE SEQUENCE [LARGE SCALE GENOMIC DNA]</scope>
    <source>
        <strain evidence="8 9">7K107</strain>
    </source>
</reference>
<dbReference type="Gene3D" id="3.90.1150.10">
    <property type="entry name" value="Aspartate Aminotransferase, domain 1"/>
    <property type="match status" value="1"/>
</dbReference>
<dbReference type="Proteomes" id="UP000248544">
    <property type="component" value="Unassembled WGS sequence"/>
</dbReference>
<sequence>MSGSTAGFPTGRSVDAVTGSGIRAIANAAWQVPDAIRLEMGEPDFPTPPHIVAAAHEAALNGATRYTPTAGIPELRAALAAKVRAVNGLDADPEDVFVCAGAVQGLAAVYRSLLDEGDEILVPDPGWPNFANLARLAGARPVTYELEAAAGFLPDLAALDRLVTARTRAILVNSPSNPLGVVWPAEALAEVARWAAGRGLWVVSDECYDQLGLDDDPPPSVAAVALDAPVVTVYSFSKTYAMTGWRIGYVVAPAPVAGRVAKVLETAVSCVSAPGQHAALAALRGPQDVVESMRLAYRERRDLALRVAAEHGLRALRPSGAFYLWVDVGVPSHDLALRLLRERQVAVAPGSAFGPAGERSVRVSLAAAPADINEGLVRLAALLST</sequence>
<gene>
    <name evidence="8" type="ORF">C1I98_29540</name>
</gene>
<keyword evidence="5" id="KW-0663">Pyridoxal phosphate</keyword>
<dbReference type="GO" id="GO:0006520">
    <property type="term" value="P:amino acid metabolic process"/>
    <property type="evidence" value="ECO:0007669"/>
    <property type="project" value="InterPro"/>
</dbReference>
<dbReference type="CDD" id="cd00609">
    <property type="entry name" value="AAT_like"/>
    <property type="match status" value="1"/>
</dbReference>
<dbReference type="RefSeq" id="WP_111170680.1">
    <property type="nucleotide sequence ID" value="NZ_POUA01000312.1"/>
</dbReference>
<dbReference type="InterPro" id="IPR004838">
    <property type="entry name" value="NHTrfase_class1_PyrdxlP-BS"/>
</dbReference>
<evidence type="ECO:0000256" key="2">
    <source>
        <dbReference type="ARBA" id="ARBA00007441"/>
    </source>
</evidence>
<evidence type="ECO:0000256" key="6">
    <source>
        <dbReference type="RuleBase" id="RU000481"/>
    </source>
</evidence>
<dbReference type="GO" id="GO:0030170">
    <property type="term" value="F:pyridoxal phosphate binding"/>
    <property type="evidence" value="ECO:0007669"/>
    <property type="project" value="InterPro"/>
</dbReference>
<protein>
    <recommendedName>
        <fullName evidence="6">Aminotransferase</fullName>
        <ecNumber evidence="6">2.6.1.-</ecNumber>
    </recommendedName>
</protein>
<dbReference type="PANTHER" id="PTHR46383:SF1">
    <property type="entry name" value="ASPARTATE AMINOTRANSFERASE"/>
    <property type="match status" value="1"/>
</dbReference>
<dbReference type="AlphaFoldDB" id="A0A2W2F926"/>
<dbReference type="PANTHER" id="PTHR46383">
    <property type="entry name" value="ASPARTATE AMINOTRANSFERASE"/>
    <property type="match status" value="1"/>
</dbReference>
<organism evidence="8 9">
    <name type="scientific">Spongiactinospora gelatinilytica</name>
    <dbReference type="NCBI Taxonomy" id="2666298"/>
    <lineage>
        <taxon>Bacteria</taxon>
        <taxon>Bacillati</taxon>
        <taxon>Actinomycetota</taxon>
        <taxon>Actinomycetes</taxon>
        <taxon>Streptosporangiales</taxon>
        <taxon>Streptosporangiaceae</taxon>
        <taxon>Spongiactinospora</taxon>
    </lineage>
</organism>
<evidence type="ECO:0000256" key="1">
    <source>
        <dbReference type="ARBA" id="ARBA00001933"/>
    </source>
</evidence>
<keyword evidence="3 6" id="KW-0032">Aminotransferase</keyword>
<comment type="caution">
    <text evidence="8">The sequence shown here is derived from an EMBL/GenBank/DDBJ whole genome shotgun (WGS) entry which is preliminary data.</text>
</comment>
<feature type="domain" description="Aminotransferase class I/classII large" evidence="7">
    <location>
        <begin position="34"/>
        <end position="371"/>
    </location>
</feature>
<comment type="similarity">
    <text evidence="2 6">Belongs to the class-I pyridoxal-phosphate-dependent aminotransferase family.</text>
</comment>
<keyword evidence="4 6" id="KW-0808">Transferase</keyword>
<dbReference type="Pfam" id="PF00155">
    <property type="entry name" value="Aminotran_1_2"/>
    <property type="match status" value="1"/>
</dbReference>
<dbReference type="Gene3D" id="3.40.640.10">
    <property type="entry name" value="Type I PLP-dependent aspartate aminotransferase-like (Major domain)"/>
    <property type="match status" value="1"/>
</dbReference>
<evidence type="ECO:0000313" key="9">
    <source>
        <dbReference type="Proteomes" id="UP000248544"/>
    </source>
</evidence>
<dbReference type="InterPro" id="IPR015422">
    <property type="entry name" value="PyrdxlP-dep_Trfase_small"/>
</dbReference>
<comment type="cofactor">
    <cofactor evidence="1 6">
        <name>pyridoxal 5'-phosphate</name>
        <dbReference type="ChEBI" id="CHEBI:597326"/>
    </cofactor>
</comment>
<keyword evidence="9" id="KW-1185">Reference proteome</keyword>
<accession>A0A2W2F926</accession>
<evidence type="ECO:0000256" key="4">
    <source>
        <dbReference type="ARBA" id="ARBA00022679"/>
    </source>
</evidence>
<dbReference type="EMBL" id="POUA01000312">
    <property type="protein sequence ID" value="PZG32362.1"/>
    <property type="molecule type" value="Genomic_DNA"/>
</dbReference>
<dbReference type="InterPro" id="IPR015424">
    <property type="entry name" value="PyrdxlP-dep_Trfase"/>
</dbReference>
<dbReference type="InterPro" id="IPR050596">
    <property type="entry name" value="AspAT/PAT-like"/>
</dbReference>
<dbReference type="PROSITE" id="PS00105">
    <property type="entry name" value="AA_TRANSFER_CLASS_1"/>
    <property type="match status" value="1"/>
</dbReference>
<name>A0A2W2F926_9ACTN</name>
<dbReference type="InterPro" id="IPR015421">
    <property type="entry name" value="PyrdxlP-dep_Trfase_major"/>
</dbReference>
<dbReference type="SUPFAM" id="SSF53383">
    <property type="entry name" value="PLP-dependent transferases"/>
    <property type="match status" value="1"/>
</dbReference>
<evidence type="ECO:0000313" key="8">
    <source>
        <dbReference type="EMBL" id="PZG32362.1"/>
    </source>
</evidence>
<dbReference type="GO" id="GO:0008483">
    <property type="term" value="F:transaminase activity"/>
    <property type="evidence" value="ECO:0007669"/>
    <property type="project" value="UniProtKB-KW"/>
</dbReference>
<dbReference type="EC" id="2.6.1.-" evidence="6"/>
<dbReference type="InterPro" id="IPR004839">
    <property type="entry name" value="Aminotransferase_I/II_large"/>
</dbReference>